<evidence type="ECO:0000313" key="1">
    <source>
        <dbReference type="EMBL" id="SBS05896.1"/>
    </source>
</evidence>
<reference evidence="1" key="1">
    <citation type="submission" date="2016-05" db="EMBL/GenBank/DDBJ databases">
        <authorList>
            <person name="Lavstsen T."/>
            <person name="Jespersen J.S."/>
        </authorList>
    </citation>
    <scope>NUCLEOTIDE SEQUENCE</scope>
    <source>
        <tissue evidence="1">Brain</tissue>
    </source>
</reference>
<reference evidence="1" key="2">
    <citation type="submission" date="2016-06" db="EMBL/GenBank/DDBJ databases">
        <title>The genome of a short-lived fish provides insights into sex chromosome evolution and the genetic control of aging.</title>
        <authorList>
            <person name="Reichwald K."/>
            <person name="Felder M."/>
            <person name="Petzold A."/>
            <person name="Koch P."/>
            <person name="Groth M."/>
            <person name="Platzer M."/>
        </authorList>
    </citation>
    <scope>NUCLEOTIDE SEQUENCE</scope>
    <source>
        <tissue evidence="1">Brain</tissue>
    </source>
</reference>
<protein>
    <submittedName>
        <fullName evidence="1">Uncharacterized protein</fullName>
    </submittedName>
</protein>
<organism evidence="1">
    <name type="scientific">Nothobranchius rachovii</name>
    <name type="common">bluefin notho</name>
    <dbReference type="NCBI Taxonomy" id="451742"/>
    <lineage>
        <taxon>Eukaryota</taxon>
        <taxon>Metazoa</taxon>
        <taxon>Chordata</taxon>
        <taxon>Craniata</taxon>
        <taxon>Vertebrata</taxon>
        <taxon>Euteleostomi</taxon>
        <taxon>Actinopterygii</taxon>
        <taxon>Neopterygii</taxon>
        <taxon>Teleostei</taxon>
        <taxon>Neoteleostei</taxon>
        <taxon>Acanthomorphata</taxon>
        <taxon>Ovalentaria</taxon>
        <taxon>Atherinomorphae</taxon>
        <taxon>Cyprinodontiformes</taxon>
        <taxon>Nothobranchiidae</taxon>
        <taxon>Nothobranchius</taxon>
    </lineage>
</organism>
<sequence>TTSICKSGSVAGEAEWKEKKISNVRNQFLNSQPTPKQTMEIFWSLNATLYVTQLLASPLNG</sequence>
<feature type="non-terminal residue" evidence="1">
    <location>
        <position position="1"/>
    </location>
</feature>
<accession>A0A1A8RIQ6</accession>
<gene>
    <name evidence="1" type="primary">Nfu_g_1_022275</name>
</gene>
<dbReference type="EMBL" id="HAEI01008755">
    <property type="protein sequence ID" value="SBS05896.1"/>
    <property type="molecule type" value="Transcribed_RNA"/>
</dbReference>
<name>A0A1A8RIQ6_9TELE</name>
<dbReference type="AlphaFoldDB" id="A0A1A8RIQ6"/>
<proteinExistence type="predicted"/>
<feature type="non-terminal residue" evidence="1">
    <location>
        <position position="61"/>
    </location>
</feature>